<name>A0A0F3IEL8_9GAMM</name>
<gene>
    <name evidence="1" type="ORF">VZ94_21410</name>
</gene>
<dbReference type="EMBL" id="LAJX01000352">
    <property type="protein sequence ID" value="KJV04988.1"/>
    <property type="molecule type" value="Genomic_DNA"/>
</dbReference>
<accession>A0A0F3IEL8</accession>
<dbReference type="OrthoDB" id="622550at2"/>
<keyword evidence="2" id="KW-1185">Reference proteome</keyword>
<protein>
    <submittedName>
        <fullName evidence="1">Uncharacterized protein</fullName>
    </submittedName>
</protein>
<dbReference type="RefSeq" id="WP_045780800.1">
    <property type="nucleotide sequence ID" value="NZ_LAJX01000352.1"/>
</dbReference>
<dbReference type="AlphaFoldDB" id="A0A0F3IEL8"/>
<comment type="caution">
    <text evidence="1">The sequence shown here is derived from an EMBL/GenBank/DDBJ whole genome shotgun (WGS) entry which is preliminary data.</text>
</comment>
<proteinExistence type="predicted"/>
<evidence type="ECO:0000313" key="1">
    <source>
        <dbReference type="EMBL" id="KJV04988.1"/>
    </source>
</evidence>
<reference evidence="1" key="1">
    <citation type="journal article" date="2016" name="Microb. Ecol.">
        <title>Genome Characteristics of a Novel Type I Methanotroph (Sn10-6) Isolated from a Flooded Indian Rice Field.</title>
        <authorList>
            <person name="Rahalkar M.C."/>
            <person name="Pandit P.S."/>
            <person name="Dhakephalkar P.K."/>
            <person name="Pore S."/>
            <person name="Arora P."/>
            <person name="Kapse N."/>
        </authorList>
    </citation>
    <scope>NUCLEOTIDE SEQUENCE [LARGE SCALE GENOMIC DNA]</scope>
    <source>
        <strain evidence="1">Sn10-6</strain>
    </source>
</reference>
<organism evidence="1 2">
    <name type="scientific">Methylocucumis oryzae</name>
    <dbReference type="NCBI Taxonomy" id="1632867"/>
    <lineage>
        <taxon>Bacteria</taxon>
        <taxon>Pseudomonadati</taxon>
        <taxon>Pseudomonadota</taxon>
        <taxon>Gammaproteobacteria</taxon>
        <taxon>Methylococcales</taxon>
        <taxon>Methylococcaceae</taxon>
        <taxon>Methylocucumis</taxon>
    </lineage>
</organism>
<evidence type="ECO:0000313" key="2">
    <source>
        <dbReference type="Proteomes" id="UP000033684"/>
    </source>
</evidence>
<sequence>MIKLNQKLGRFAEQEFIRWRALIEEAVINLSVIEVSKVKTSSGETNKSVNRRLKWRFPTFVRISGRIDSDIYTCDNPSGIRDSLIRIFMFKTNQSKVAAIVWTFACHPVGFPEPDTVSADFVGVVRERLRKIYGPQVPVIFAPGCMGDVRPRSPGTWKTLSNIARCAIFGPTAPGFNRQEWDRWANELADEVVAIANAGKVRFLKDDNFPAISARLPLAEFFNGYTPVSELSCKAVSVPGSVELQRYHASQLPR</sequence>
<dbReference type="Proteomes" id="UP000033684">
    <property type="component" value="Unassembled WGS sequence"/>
</dbReference>